<keyword evidence="2" id="KW-0479">Metal-binding</keyword>
<keyword evidence="9" id="KW-1185">Reference proteome</keyword>
<dbReference type="GO" id="GO:0051537">
    <property type="term" value="F:2 iron, 2 sulfur cluster binding"/>
    <property type="evidence" value="ECO:0007669"/>
    <property type="project" value="UniProtKB-KW"/>
</dbReference>
<evidence type="ECO:0000259" key="7">
    <source>
        <dbReference type="PROSITE" id="PS51296"/>
    </source>
</evidence>
<feature type="domain" description="Rieske" evidence="7">
    <location>
        <begin position="43"/>
        <end position="137"/>
    </location>
</feature>
<evidence type="ECO:0000256" key="5">
    <source>
        <dbReference type="ARBA" id="ARBA00023014"/>
    </source>
</evidence>
<sequence>MLKDSEIKKVSKDDHPRKENAFSQPLNHQPIFNQPHVITESWYPVCPASSLKENETRSFTMLQHRFVVWRGKSGKLYAMDSFCPHMGADLGNGNVIGENLQCYFHHWIFLPGGKCANHKEGNLESYPVEEKYGFIWIYPGKNPTHSVPQPPGLLNQEVDALYLKKLKLYAHHHVMMAGGIDLQHFKSVHKVDIKFDYQIIEHGKHVYTWDLSGILPSGSLLLNFTRWLTGGEFKYQALFAGGSIVSLTYGNDLRFRGRGFKLPNVSILWAGRPTVDGVSEVDIFIIRPKFKGLLAPIKKFASTLFSIVLLAALRDDDTKAFPHMRFNVGLTTEGDKSVMDLVSRINEVPVSHWTKDSREK</sequence>
<proteinExistence type="predicted"/>
<evidence type="ECO:0000313" key="8">
    <source>
        <dbReference type="EMBL" id="WPU65434.1"/>
    </source>
</evidence>
<keyword evidence="1" id="KW-0001">2Fe-2S</keyword>
<dbReference type="InterPro" id="IPR017941">
    <property type="entry name" value="Rieske_2Fe-2S"/>
</dbReference>
<dbReference type="InterPro" id="IPR036922">
    <property type="entry name" value="Rieske_2Fe-2S_sf"/>
</dbReference>
<dbReference type="SUPFAM" id="SSF50022">
    <property type="entry name" value="ISP domain"/>
    <property type="match status" value="1"/>
</dbReference>
<dbReference type="CDD" id="cd03469">
    <property type="entry name" value="Rieske_RO_Alpha_N"/>
    <property type="match status" value="1"/>
</dbReference>
<dbReference type="EMBL" id="CP139487">
    <property type="protein sequence ID" value="WPU65434.1"/>
    <property type="molecule type" value="Genomic_DNA"/>
</dbReference>
<evidence type="ECO:0000256" key="1">
    <source>
        <dbReference type="ARBA" id="ARBA00022714"/>
    </source>
</evidence>
<gene>
    <name evidence="8" type="ORF">SOO65_01600</name>
</gene>
<keyword evidence="5" id="KW-0411">Iron-sulfur</keyword>
<dbReference type="PROSITE" id="PS51296">
    <property type="entry name" value="RIESKE"/>
    <property type="match status" value="1"/>
</dbReference>
<evidence type="ECO:0000256" key="2">
    <source>
        <dbReference type="ARBA" id="ARBA00022723"/>
    </source>
</evidence>
<evidence type="ECO:0000256" key="6">
    <source>
        <dbReference type="SAM" id="MobiDB-lite"/>
    </source>
</evidence>
<dbReference type="KEGG" id="psti:SOO65_01600"/>
<keyword evidence="4" id="KW-0408">Iron</keyword>
<accession>A0AAX4HQ76</accession>
<dbReference type="AlphaFoldDB" id="A0AAX4HQ76"/>
<dbReference type="GO" id="GO:0046872">
    <property type="term" value="F:metal ion binding"/>
    <property type="evidence" value="ECO:0007669"/>
    <property type="project" value="UniProtKB-KW"/>
</dbReference>
<dbReference type="PANTHER" id="PTHR21266:SF60">
    <property type="entry name" value="3-KETOSTEROID-9-ALPHA-MONOOXYGENASE, OXYGENASE COMPONENT"/>
    <property type="match status" value="1"/>
</dbReference>
<name>A0AAX4HQ76_9BACT</name>
<evidence type="ECO:0000256" key="4">
    <source>
        <dbReference type="ARBA" id="ARBA00023004"/>
    </source>
</evidence>
<feature type="compositionally biased region" description="Basic and acidic residues" evidence="6">
    <location>
        <begin position="1"/>
        <end position="20"/>
    </location>
</feature>
<feature type="region of interest" description="Disordered" evidence="6">
    <location>
        <begin position="1"/>
        <end position="23"/>
    </location>
</feature>
<keyword evidence="3" id="KW-0560">Oxidoreductase</keyword>
<reference evidence="8 9" key="1">
    <citation type="submission" date="2023-11" db="EMBL/GenBank/DDBJ databases">
        <title>Peredibacter starrii A3.12.</title>
        <authorList>
            <person name="Mitchell R.J."/>
        </authorList>
    </citation>
    <scope>NUCLEOTIDE SEQUENCE [LARGE SCALE GENOMIC DNA]</scope>
    <source>
        <strain evidence="8 9">A3.12</strain>
    </source>
</reference>
<dbReference type="Pfam" id="PF00355">
    <property type="entry name" value="Rieske"/>
    <property type="match status" value="1"/>
</dbReference>
<dbReference type="Proteomes" id="UP001324634">
    <property type="component" value="Chromosome"/>
</dbReference>
<dbReference type="GO" id="GO:0016491">
    <property type="term" value="F:oxidoreductase activity"/>
    <property type="evidence" value="ECO:0007669"/>
    <property type="project" value="UniProtKB-KW"/>
</dbReference>
<evidence type="ECO:0000256" key="3">
    <source>
        <dbReference type="ARBA" id="ARBA00023002"/>
    </source>
</evidence>
<dbReference type="RefSeq" id="WP_321395886.1">
    <property type="nucleotide sequence ID" value="NZ_CP139487.1"/>
</dbReference>
<organism evidence="8 9">
    <name type="scientific">Peredibacter starrii</name>
    <dbReference type="NCBI Taxonomy" id="28202"/>
    <lineage>
        <taxon>Bacteria</taxon>
        <taxon>Pseudomonadati</taxon>
        <taxon>Bdellovibrionota</taxon>
        <taxon>Bacteriovoracia</taxon>
        <taxon>Bacteriovoracales</taxon>
        <taxon>Bacteriovoracaceae</taxon>
        <taxon>Peredibacter</taxon>
    </lineage>
</organism>
<evidence type="ECO:0000313" key="9">
    <source>
        <dbReference type="Proteomes" id="UP001324634"/>
    </source>
</evidence>
<dbReference type="InterPro" id="IPR050584">
    <property type="entry name" value="Cholesterol_7-desaturase"/>
</dbReference>
<protein>
    <submittedName>
        <fullName evidence="8">Rieske 2Fe-2S domain-containing protein</fullName>
    </submittedName>
</protein>
<dbReference type="Gene3D" id="2.102.10.10">
    <property type="entry name" value="Rieske [2Fe-2S] iron-sulphur domain"/>
    <property type="match status" value="1"/>
</dbReference>
<dbReference type="PANTHER" id="PTHR21266">
    <property type="entry name" value="IRON-SULFUR DOMAIN CONTAINING PROTEIN"/>
    <property type="match status" value="1"/>
</dbReference>